<accession>A0AAU7E2A7</accession>
<dbReference type="GO" id="GO:0043138">
    <property type="term" value="F:3'-5' DNA helicase activity"/>
    <property type="evidence" value="ECO:0007669"/>
    <property type="project" value="UniProtKB-EC"/>
</dbReference>
<dbReference type="SUPFAM" id="SSF52540">
    <property type="entry name" value="P-loop containing nucleoside triphosphate hydrolases"/>
    <property type="match status" value="1"/>
</dbReference>
<keyword evidence="3" id="KW-0597">Phosphoprotein</keyword>
<evidence type="ECO:0000256" key="8">
    <source>
        <dbReference type="ARBA" id="ARBA00022806"/>
    </source>
</evidence>
<comment type="subcellular location">
    <subcellularLocation>
        <location evidence="1">Host nucleus</location>
    </subcellularLocation>
</comment>
<dbReference type="PROSITE" id="PS51206">
    <property type="entry name" value="SF3_HELICASE_1"/>
    <property type="match status" value="1"/>
</dbReference>
<keyword evidence="6" id="KW-0547">Nucleotide-binding</keyword>
<evidence type="ECO:0000256" key="7">
    <source>
        <dbReference type="ARBA" id="ARBA00022801"/>
    </source>
</evidence>
<evidence type="ECO:0000256" key="13">
    <source>
        <dbReference type="ARBA" id="ARBA00034808"/>
    </source>
</evidence>
<evidence type="ECO:0000256" key="12">
    <source>
        <dbReference type="ARBA" id="ARBA00034617"/>
    </source>
</evidence>
<dbReference type="EMBL" id="PP711979">
    <property type="protein sequence ID" value="XBH24073.1"/>
    <property type="molecule type" value="Genomic_DNA"/>
</dbReference>
<evidence type="ECO:0000256" key="5">
    <source>
        <dbReference type="ARBA" id="ARBA00022705"/>
    </source>
</evidence>
<evidence type="ECO:0000256" key="10">
    <source>
        <dbReference type="ARBA" id="ARBA00023125"/>
    </source>
</evidence>
<dbReference type="InterPro" id="IPR010932">
    <property type="entry name" value="Lg_T_Ag_Polyomavir_C"/>
</dbReference>
<reference evidence="18" key="2">
    <citation type="submission" date="2024-02" db="EMBL/GenBank/DDBJ databases">
        <authorList>
            <person name="Hu B."/>
        </authorList>
    </citation>
    <scope>NUCLEOTIDE SEQUENCE</scope>
    <source>
        <strain evidence="18">4A/Kenya/BAT2801/2015</strain>
    </source>
</reference>
<dbReference type="Pfam" id="PF06431">
    <property type="entry name" value="Polyoma_lg_T_C"/>
    <property type="match status" value="1"/>
</dbReference>
<keyword evidence="4" id="KW-1048">Host nucleus</keyword>
<evidence type="ECO:0000259" key="17">
    <source>
        <dbReference type="PROSITE" id="PS51341"/>
    </source>
</evidence>
<evidence type="ECO:0000256" key="2">
    <source>
        <dbReference type="ARBA" id="ARBA00022518"/>
    </source>
</evidence>
<keyword evidence="7" id="KW-0378">Hydrolase</keyword>
<evidence type="ECO:0000256" key="1">
    <source>
        <dbReference type="ARBA" id="ARBA00004147"/>
    </source>
</evidence>
<dbReference type="InterPro" id="IPR017910">
    <property type="entry name" value="Znf_lg_T-Ag_D1-typ"/>
</dbReference>
<keyword evidence="15" id="KW-0862">Zinc</keyword>
<keyword evidence="10" id="KW-0238">DNA-binding</keyword>
<keyword evidence="5" id="KW-0235">DNA replication</keyword>
<dbReference type="PROSITE" id="PS51341">
    <property type="entry name" value="ZF_LTAG_D1"/>
    <property type="match status" value="1"/>
</dbReference>
<dbReference type="GO" id="GO:0016787">
    <property type="term" value="F:hydrolase activity"/>
    <property type="evidence" value="ECO:0007669"/>
    <property type="project" value="UniProtKB-KW"/>
</dbReference>
<organism evidence="18">
    <name type="scientific">Rousettus bat polyomavirus</name>
    <dbReference type="NCBI Taxonomy" id="3141932"/>
    <lineage>
        <taxon>Viruses</taxon>
        <taxon>Monodnaviria</taxon>
        <taxon>Shotokuvirae</taxon>
        <taxon>Cossaviricota</taxon>
        <taxon>Papovaviricetes</taxon>
        <taxon>Sepolyvirales</taxon>
        <taxon>Polyomaviridae</taxon>
    </lineage>
</organism>
<feature type="domain" description="SF3 helicase" evidence="16">
    <location>
        <begin position="195"/>
        <end position="367"/>
    </location>
</feature>
<dbReference type="InterPro" id="IPR037102">
    <property type="entry name" value="Znf_lg_T-Ag_D1_dom_sf"/>
</dbReference>
<comment type="catalytic activity">
    <reaction evidence="12">
        <text>Couples ATP hydrolysis with the unwinding of duplex DNA by translocating in the 3'-5' direction.</text>
        <dbReference type="EC" id="5.6.2.4"/>
    </reaction>
</comment>
<evidence type="ECO:0000256" key="9">
    <source>
        <dbReference type="ARBA" id="ARBA00022840"/>
    </source>
</evidence>
<name>A0AAU7E2A7_9POLY</name>
<evidence type="ECO:0000259" key="16">
    <source>
        <dbReference type="PROSITE" id="PS51206"/>
    </source>
</evidence>
<dbReference type="Gene3D" id="1.20.1050.70">
    <property type="entry name" value="Large T antigen, SV40, domain 3"/>
    <property type="match status" value="1"/>
</dbReference>
<evidence type="ECO:0000256" key="11">
    <source>
        <dbReference type="ARBA" id="ARBA00023235"/>
    </source>
</evidence>
<keyword evidence="15" id="KW-0479">Metal-binding</keyword>
<dbReference type="GO" id="GO:0042025">
    <property type="term" value="C:host cell nucleus"/>
    <property type="evidence" value="ECO:0007669"/>
    <property type="project" value="UniProtKB-SubCell"/>
</dbReference>
<dbReference type="EC" id="5.6.2.4" evidence="13"/>
<keyword evidence="11" id="KW-0413">Isomerase</keyword>
<protein>
    <recommendedName>
        <fullName evidence="13">DNA 3'-5' helicase</fullName>
        <ecNumber evidence="13">5.6.2.4</ecNumber>
    </recommendedName>
</protein>
<dbReference type="GO" id="GO:0003677">
    <property type="term" value="F:DNA binding"/>
    <property type="evidence" value="ECO:0007669"/>
    <property type="project" value="UniProtKB-KW"/>
</dbReference>
<evidence type="ECO:0000313" key="18">
    <source>
        <dbReference type="EMBL" id="XBH24073.1"/>
    </source>
</evidence>
<evidence type="ECO:0000256" key="3">
    <source>
        <dbReference type="ARBA" id="ARBA00022553"/>
    </source>
</evidence>
<dbReference type="Gene3D" id="3.40.50.300">
    <property type="entry name" value="P-loop containing nucleotide triphosphate hydrolases"/>
    <property type="match status" value="1"/>
</dbReference>
<dbReference type="GO" id="GO:0008270">
    <property type="term" value="F:zinc ion binding"/>
    <property type="evidence" value="ECO:0007669"/>
    <property type="project" value="UniProtKB-KW"/>
</dbReference>
<evidence type="ECO:0000256" key="6">
    <source>
        <dbReference type="ARBA" id="ARBA00022741"/>
    </source>
</evidence>
<evidence type="ECO:0000256" key="15">
    <source>
        <dbReference type="PROSITE-ProRule" id="PRU00671"/>
    </source>
</evidence>
<keyword evidence="8" id="KW-0347">Helicase</keyword>
<keyword evidence="9" id="KW-0067">ATP-binding</keyword>
<keyword evidence="15" id="KW-0863">Zinc-finger</keyword>
<dbReference type="Gene3D" id="1.10.10.510">
    <property type="entry name" value="Zinc finger, large T-antigen D1 domain"/>
    <property type="match status" value="1"/>
</dbReference>
<comment type="catalytic activity">
    <reaction evidence="14">
        <text>ATP + H2O = ADP + phosphate + H(+)</text>
        <dbReference type="Rhea" id="RHEA:13065"/>
        <dbReference type="ChEBI" id="CHEBI:15377"/>
        <dbReference type="ChEBI" id="CHEBI:15378"/>
        <dbReference type="ChEBI" id="CHEBI:30616"/>
        <dbReference type="ChEBI" id="CHEBI:43474"/>
        <dbReference type="ChEBI" id="CHEBI:456216"/>
        <dbReference type="EC" id="5.6.2.4"/>
    </reaction>
</comment>
<proteinExistence type="predicted"/>
<evidence type="ECO:0000256" key="4">
    <source>
        <dbReference type="ARBA" id="ARBA00022562"/>
    </source>
</evidence>
<dbReference type="InterPro" id="IPR014015">
    <property type="entry name" value="Helicase_SF3_DNA-vir"/>
</dbReference>
<keyword evidence="2" id="KW-0244">Early protein</keyword>
<dbReference type="GO" id="GO:0006260">
    <property type="term" value="P:DNA replication"/>
    <property type="evidence" value="ECO:0007669"/>
    <property type="project" value="UniProtKB-KW"/>
</dbReference>
<dbReference type="InterPro" id="IPR027417">
    <property type="entry name" value="P-loop_NTPase"/>
</dbReference>
<reference evidence="18" key="1">
    <citation type="journal article" date="2024" name="Microbiome">
        <title>Substantial viral diversity in bats and rodents from East Africa: insights into evolution, recombination, and cocirculation.</title>
        <authorList>
            <person name="Wang D."/>
            <person name="Yang X."/>
            <person name="Ren Z."/>
            <person name="Hu B."/>
            <person name="Zhao H."/>
            <person name="Yang K."/>
            <person name="Shi P."/>
            <person name="Zhang Z."/>
            <person name="Feng Q."/>
            <person name="Nawenja C.V."/>
            <person name="Obanda V."/>
            <person name="Robert K."/>
            <person name="Nalikka B."/>
            <person name="Waruhiu C.N."/>
            <person name="Ochola G.O."/>
            <person name="Onyuok S.O."/>
            <person name="Ochieng H."/>
            <person name="Li B."/>
            <person name="Zhu Y."/>
            <person name="Si H."/>
            <person name="Yin J."/>
            <person name="Kristiansen K."/>
            <person name="Jin X."/>
            <person name="Xu X."/>
            <person name="Xiao M."/>
            <person name="Agwanda B."/>
            <person name="Ommeh S."/>
            <person name="Li J."/>
            <person name="Shi Z.L."/>
        </authorList>
    </citation>
    <scope>NUCLEOTIDE SEQUENCE</scope>
    <source>
        <strain evidence="18">4A/Kenya/BAT2801/2015</strain>
    </source>
</reference>
<evidence type="ECO:0000256" key="14">
    <source>
        <dbReference type="ARBA" id="ARBA00048988"/>
    </source>
</evidence>
<sequence length="443" mass="49623">MGKMENGLGMLGVHLQYRTTTSGMMQRVYKVTKTFHMGCVLPKRWRNLKSDCLSLFPEGFTEGVPDTVVQSDEFDYTLLEKFALDMMITDPVYLQGVYSHEFAINPKDCALCKEDDSVRPDLATHKPHHVAHHQNAVAFKKVKEKRKAAGHASEAVQALLRLQGKRLSAEDFYIKRLKEVLEPLAKSEAPVKPLVARAVLFKAMCPGNFEEFVQLVYQTLVIAEPKQRGLIFKGPFDCGKTTVAQSIRGLFLGSSLNVNLSKDRLHFELGGAIDQRMVVFDDVLGKGNSSKGLTGGWGFSQLDQLRDHLDGCVPVGLERKHHNRVEQRFPPWIITCNEYDIPQSIMARGKLLQFSKTLADPEGYMLRYCISRSALCSGSSFALAQAIFLPASTFPDSVKPLVELLQADAEQFIVELENDLLDLQCHEQLPVTPLSPTNRNTRL</sequence>
<feature type="domain" description="T-ag D1-type" evidence="17">
    <location>
        <begin position="71"/>
        <end position="169"/>
    </location>
</feature>
<dbReference type="GO" id="GO:0005524">
    <property type="term" value="F:ATP binding"/>
    <property type="evidence" value="ECO:0007669"/>
    <property type="project" value="UniProtKB-KW"/>
</dbReference>